<dbReference type="GeneID" id="9742153"/>
<dbReference type="EMBL" id="HM773029">
    <property type="protein sequence ID" value="ADL39027.1"/>
    <property type="molecule type" value="Genomic_DNA"/>
</dbReference>
<sequence length="149" mass="18324">MFFYIVVFFSFFLFCLSFLEWDPLKSCIIMCMGIISMSFYVSLGVHVWYSYFIVLLFLSGIFSLLTYFCSLSFCVSNYNYRYFFFFLFFVVFFLFFFNYDFVSFFLDFNFLNIYYVFNFYYIFWIVFILFLLLSLISFSFGNGCYMRGF</sequence>
<dbReference type="CTD" id="4541"/>
<proteinExistence type="predicted"/>
<feature type="transmembrane region" description="Helical" evidence="1">
    <location>
        <begin position="6"/>
        <end position="21"/>
    </location>
</feature>
<evidence type="ECO:0000256" key="1">
    <source>
        <dbReference type="SAM" id="Phobius"/>
    </source>
</evidence>
<organism evidence="2">
    <name type="scientific">Chandlerella quiscali</name>
    <dbReference type="NCBI Taxonomy" id="871019"/>
    <lineage>
        <taxon>Eukaryota</taxon>
        <taxon>Metazoa</taxon>
        <taxon>Ecdysozoa</taxon>
        <taxon>Nematoda</taxon>
        <taxon>Chromadorea</taxon>
        <taxon>Rhabditida</taxon>
        <taxon>Spirurina</taxon>
        <taxon>Spiruromorpha</taxon>
        <taxon>Filarioidea</taxon>
        <taxon>Onchocercidae</taxon>
        <taxon>Chandlerella</taxon>
    </lineage>
</organism>
<keyword evidence="1" id="KW-0812">Transmembrane</keyword>
<keyword evidence="1" id="KW-0472">Membrane</keyword>
<geneLocation type="mitochondrion" evidence="2"/>
<feature type="transmembrane region" description="Helical" evidence="1">
    <location>
        <begin position="82"/>
        <end position="99"/>
    </location>
</feature>
<feature type="transmembrane region" description="Helical" evidence="1">
    <location>
        <begin position="119"/>
        <end position="140"/>
    </location>
</feature>
<accession>E1AK26</accession>
<keyword evidence="1" id="KW-1133">Transmembrane helix</keyword>
<keyword evidence="2" id="KW-0496">Mitochondrion</keyword>
<reference evidence="2" key="1">
    <citation type="journal article" date="2012" name="BMC Genomics">
        <title>Comparing the mitochondrial genomes of Wolbachia-dependent and independent filarial nematode species.</title>
        <authorList>
            <person name="McNulty S.N."/>
            <person name="Mullin A.S."/>
            <person name="Vaughan J.A."/>
            <person name="Tkach V.V."/>
            <person name="Weil G.J."/>
            <person name="Fischer P.U."/>
        </authorList>
    </citation>
    <scope>NUCLEOTIDE SEQUENCE</scope>
</reference>
<dbReference type="RefSeq" id="YP_003875469.1">
    <property type="nucleotide sequence ID" value="NC_014486.1"/>
</dbReference>
<dbReference type="AlphaFoldDB" id="E1AK26"/>
<name>E1AK26_9BILA</name>
<evidence type="ECO:0000313" key="2">
    <source>
        <dbReference type="EMBL" id="ADL39027.1"/>
    </source>
</evidence>
<feature type="transmembrane region" description="Helical" evidence="1">
    <location>
        <begin position="28"/>
        <end position="49"/>
    </location>
</feature>
<protein>
    <submittedName>
        <fullName evidence="2">NADH dehydrogenase subunit 6</fullName>
    </submittedName>
</protein>
<feature type="transmembrane region" description="Helical" evidence="1">
    <location>
        <begin position="55"/>
        <end position="75"/>
    </location>
</feature>